<dbReference type="AlphaFoldDB" id="A0A8C0NTR5"/>
<keyword evidence="8" id="KW-0812">Transmembrane</keyword>
<dbReference type="PANTHER" id="PTHR45656:SF15">
    <property type="entry name" value="SUSHI DOMAIN-CONTAINING PROTEIN"/>
    <property type="match status" value="1"/>
</dbReference>
<keyword evidence="8" id="KW-0472">Membrane</keyword>
<protein>
    <recommendedName>
        <fullName evidence="9">Sushi domain-containing protein</fullName>
    </recommendedName>
</protein>
<feature type="compositionally biased region" description="Pro residues" evidence="7">
    <location>
        <begin position="216"/>
        <end position="249"/>
    </location>
</feature>
<feature type="compositionally biased region" description="Basic and acidic residues" evidence="7">
    <location>
        <begin position="1"/>
        <end position="14"/>
    </location>
</feature>
<feature type="disulfide bond" evidence="6">
    <location>
        <begin position="552"/>
        <end position="579"/>
    </location>
</feature>
<organism evidence="10 11">
    <name type="scientific">Canis lupus familiaris</name>
    <name type="common">Dog</name>
    <name type="synonym">Canis familiaris</name>
    <dbReference type="NCBI Taxonomy" id="9615"/>
    <lineage>
        <taxon>Eukaryota</taxon>
        <taxon>Metazoa</taxon>
        <taxon>Chordata</taxon>
        <taxon>Craniata</taxon>
        <taxon>Vertebrata</taxon>
        <taxon>Euteleostomi</taxon>
        <taxon>Mammalia</taxon>
        <taxon>Eutheria</taxon>
        <taxon>Laurasiatheria</taxon>
        <taxon>Carnivora</taxon>
        <taxon>Caniformia</taxon>
        <taxon>Canidae</taxon>
        <taxon>Canis</taxon>
    </lineage>
</organism>
<reference evidence="10" key="2">
    <citation type="submission" date="2025-08" db="UniProtKB">
        <authorList>
            <consortium name="Ensembl"/>
        </authorList>
    </citation>
    <scope>IDENTIFICATION</scope>
</reference>
<dbReference type="Ensembl" id="ENSCAFT00030032875.1">
    <property type="protein sequence ID" value="ENSCAFP00030028677.1"/>
    <property type="gene ID" value="ENSCAFG00030017742.1"/>
</dbReference>
<feature type="transmembrane region" description="Helical" evidence="8">
    <location>
        <begin position="630"/>
        <end position="654"/>
    </location>
</feature>
<dbReference type="Gene3D" id="2.10.70.10">
    <property type="entry name" value="Complement Module, domain 1"/>
    <property type="match status" value="4"/>
</dbReference>
<evidence type="ECO:0000256" key="8">
    <source>
        <dbReference type="SAM" id="Phobius"/>
    </source>
</evidence>
<feature type="compositionally biased region" description="Low complexity" evidence="7">
    <location>
        <begin position="594"/>
        <end position="611"/>
    </location>
</feature>
<feature type="compositionally biased region" description="Basic residues" evidence="7">
    <location>
        <begin position="142"/>
        <end position="151"/>
    </location>
</feature>
<evidence type="ECO:0000313" key="11">
    <source>
        <dbReference type="Proteomes" id="UP000694429"/>
    </source>
</evidence>
<dbReference type="InterPro" id="IPR000436">
    <property type="entry name" value="Sushi_SCR_CCP_dom"/>
</dbReference>
<keyword evidence="2" id="KW-0732">Signal</keyword>
<dbReference type="CDD" id="cd00033">
    <property type="entry name" value="CCP"/>
    <property type="match status" value="4"/>
</dbReference>
<feature type="region of interest" description="Disordered" evidence="7">
    <location>
        <begin position="1"/>
        <end position="252"/>
    </location>
</feature>
<dbReference type="SUPFAM" id="SSF57535">
    <property type="entry name" value="Complement control module/SCR domain"/>
    <property type="match status" value="4"/>
</dbReference>
<evidence type="ECO:0000256" key="2">
    <source>
        <dbReference type="ARBA" id="ARBA00022729"/>
    </source>
</evidence>
<name>A0A8C0NTR5_CANLF</name>
<dbReference type="FunFam" id="2.10.70.10:FF:000055">
    <property type="entry name" value="Complement decay-accelerating factor, GPI-anchored"/>
    <property type="match status" value="1"/>
</dbReference>
<keyword evidence="1 6" id="KW-0768">Sushi</keyword>
<dbReference type="InterPro" id="IPR051277">
    <property type="entry name" value="SEZ6_CSMD_C4BPB_Regulators"/>
</dbReference>
<dbReference type="InterPro" id="IPR035976">
    <property type="entry name" value="Sushi/SCR/CCP_sf"/>
</dbReference>
<evidence type="ECO:0000313" key="10">
    <source>
        <dbReference type="Ensembl" id="ENSCAFP00030028677.1"/>
    </source>
</evidence>
<dbReference type="Pfam" id="PF00084">
    <property type="entry name" value="Sushi"/>
    <property type="match status" value="4"/>
</dbReference>
<evidence type="ECO:0000256" key="7">
    <source>
        <dbReference type="SAM" id="MobiDB-lite"/>
    </source>
</evidence>
<evidence type="ECO:0000256" key="4">
    <source>
        <dbReference type="ARBA" id="ARBA00023157"/>
    </source>
</evidence>
<feature type="region of interest" description="Disordered" evidence="7">
    <location>
        <begin position="593"/>
        <end position="624"/>
    </location>
</feature>
<dbReference type="SMART" id="SM00032">
    <property type="entry name" value="CCP"/>
    <property type="match status" value="4"/>
</dbReference>
<evidence type="ECO:0000256" key="3">
    <source>
        <dbReference type="ARBA" id="ARBA00022737"/>
    </source>
</evidence>
<accession>A0A8C0NTR5</accession>
<dbReference type="Proteomes" id="UP000694429">
    <property type="component" value="Chromosome 7"/>
</dbReference>
<dbReference type="PANTHER" id="PTHR45656">
    <property type="entry name" value="PROTEIN CBR-CLEC-78"/>
    <property type="match status" value="1"/>
</dbReference>
<evidence type="ECO:0000256" key="5">
    <source>
        <dbReference type="ARBA" id="ARBA00023180"/>
    </source>
</evidence>
<reference evidence="10" key="1">
    <citation type="submission" date="2019-03" db="EMBL/GenBank/DDBJ databases">
        <authorList>
            <person name="Warren W.C."/>
            <person name="Johnson G.S."/>
        </authorList>
    </citation>
    <scope>NUCLEOTIDE SEQUENCE [LARGE SCALE GENOMIC DNA]</scope>
    <source>
        <strain evidence="10">Basenji</strain>
    </source>
</reference>
<feature type="compositionally biased region" description="Pro residues" evidence="7">
    <location>
        <begin position="194"/>
        <end position="206"/>
    </location>
</feature>
<evidence type="ECO:0000256" key="1">
    <source>
        <dbReference type="ARBA" id="ARBA00022659"/>
    </source>
</evidence>
<keyword evidence="5" id="KW-0325">Glycoprotein</keyword>
<keyword evidence="4 6" id="KW-1015">Disulfide bond</keyword>
<sequence>MRDTEKEGGREGASERATQAEGGAGSPRAPDAGSPGSPGSPGSRPGLQAASTAGPRPPGRPALTFSSGKRSLAAGRRPPSAASTTPLPGLRALPSARPSAPAPDDGGDGPARSAALPALPALPEPGRRAGRAPEAAGGLRSARTRGRRGTRPRGPATRGRDASTRAPAAEASGSHGPAPPPAARGPRPFREGEPLPPTPRPRPAQAPPRSRRAPPTFRPGPAQVPPDPARPRPPSAQAPPKLRPGPAPPLRTCRGISGGWIVACSSRPGEESSRPARRLPLGTCKMTASRAPRTRGPCCPLSPSCSPRCSQPLRGFLMLLLLHSWVVDACDRPAYISMKPNVSKMNFDPGDTIFFTCNLGYRPIRPLLPMSSVCQPDNTWTPLKEGCTKKSCLHPGEPSNGQVVLVDESLLFGSKIQYSCNEGFRLVGQKNLYCEISSTDSNRVVWSDDPPLCTKILCQPPGKIENGKYSDSHKDEFEYNEVVTYSCEKSQGTDEYSLIGDNKLICSGDGEWSSNPPECKVVRCPLPDPENGKLVLGFSRKYYYKARIEFECLSGFYHKGTNFAICGSNSTWEPEMPMCLKVLIPPTTSPPILSHTVSSPPSTNSPIPSVSGSPKPSDETPPSDTSGKGYIVVVIVLCVSAGLVVIVIVVFVVYRQKKKGSKRKIGHTNQKWQSEPAQSRESSWFLRPLQRLQPTRKVDFSLLGASRCL</sequence>
<feature type="compositionally biased region" description="Low complexity" evidence="7">
    <location>
        <begin position="26"/>
        <end position="46"/>
    </location>
</feature>
<feature type="domain" description="Sushi" evidence="9">
    <location>
        <begin position="390"/>
        <end position="455"/>
    </location>
</feature>
<dbReference type="FunFam" id="2.10.70.10:FF:000014">
    <property type="entry name" value="Membrane cofactor protein"/>
    <property type="match status" value="1"/>
</dbReference>
<dbReference type="PROSITE" id="PS50923">
    <property type="entry name" value="SUSHI"/>
    <property type="match status" value="4"/>
</dbReference>
<feature type="compositionally biased region" description="Low complexity" evidence="7">
    <location>
        <begin position="166"/>
        <end position="176"/>
    </location>
</feature>
<keyword evidence="8" id="KW-1133">Transmembrane helix</keyword>
<evidence type="ECO:0000256" key="6">
    <source>
        <dbReference type="PROSITE-ProRule" id="PRU00302"/>
    </source>
</evidence>
<keyword evidence="3" id="KW-0677">Repeat</keyword>
<feature type="domain" description="Sushi" evidence="9">
    <location>
        <begin position="456"/>
        <end position="521"/>
    </location>
</feature>
<feature type="compositionally biased region" description="Low complexity" evidence="7">
    <location>
        <begin position="132"/>
        <end position="141"/>
    </location>
</feature>
<comment type="caution">
    <text evidence="6">Lacks conserved residue(s) required for the propagation of feature annotation.</text>
</comment>
<feature type="domain" description="Sushi" evidence="9">
    <location>
        <begin position="328"/>
        <end position="389"/>
    </location>
</feature>
<evidence type="ECO:0000259" key="9">
    <source>
        <dbReference type="PROSITE" id="PS50923"/>
    </source>
</evidence>
<feature type="domain" description="Sushi" evidence="9">
    <location>
        <begin position="522"/>
        <end position="581"/>
    </location>
</feature>
<feature type="compositionally biased region" description="Low complexity" evidence="7">
    <location>
        <begin position="90"/>
        <end position="121"/>
    </location>
</feature>
<proteinExistence type="predicted"/>